<evidence type="ECO:0000313" key="2">
    <source>
        <dbReference type="EMBL" id="CAD7092562.1"/>
    </source>
</evidence>
<evidence type="ECO:0000256" key="1">
    <source>
        <dbReference type="SAM" id="MobiDB-lite"/>
    </source>
</evidence>
<organism evidence="2 3">
    <name type="scientific">Hermetia illucens</name>
    <name type="common">Black soldier fly</name>
    <dbReference type="NCBI Taxonomy" id="343691"/>
    <lineage>
        <taxon>Eukaryota</taxon>
        <taxon>Metazoa</taxon>
        <taxon>Ecdysozoa</taxon>
        <taxon>Arthropoda</taxon>
        <taxon>Hexapoda</taxon>
        <taxon>Insecta</taxon>
        <taxon>Pterygota</taxon>
        <taxon>Neoptera</taxon>
        <taxon>Endopterygota</taxon>
        <taxon>Diptera</taxon>
        <taxon>Brachycera</taxon>
        <taxon>Stratiomyomorpha</taxon>
        <taxon>Stratiomyidae</taxon>
        <taxon>Hermetiinae</taxon>
        <taxon>Hermetia</taxon>
    </lineage>
</organism>
<protein>
    <submittedName>
        <fullName evidence="2">Uncharacterized protein</fullName>
    </submittedName>
</protein>
<accession>A0A7R8V5S5</accession>
<feature type="region of interest" description="Disordered" evidence="1">
    <location>
        <begin position="258"/>
        <end position="277"/>
    </location>
</feature>
<reference evidence="2 3" key="1">
    <citation type="submission" date="2020-11" db="EMBL/GenBank/DDBJ databases">
        <authorList>
            <person name="Wallbank WR R."/>
            <person name="Pardo Diaz C."/>
            <person name="Kozak K."/>
            <person name="Martin S."/>
            <person name="Jiggins C."/>
            <person name="Moest M."/>
            <person name="Warren A I."/>
            <person name="Generalovic N T."/>
            <person name="Byers J.R.P. K."/>
            <person name="Montejo-Kovacevich G."/>
            <person name="Yen C E."/>
        </authorList>
    </citation>
    <scope>NUCLEOTIDE SEQUENCE [LARGE SCALE GENOMIC DNA]</scope>
</reference>
<dbReference type="Proteomes" id="UP000594454">
    <property type="component" value="Chromosome 6"/>
</dbReference>
<gene>
    <name evidence="2" type="ORF">HERILL_LOCUS14914</name>
</gene>
<dbReference type="Gene3D" id="1.20.1270.60">
    <property type="entry name" value="Arfaptin homology (AH) domain/BAR domain"/>
    <property type="match status" value="1"/>
</dbReference>
<evidence type="ECO:0000313" key="3">
    <source>
        <dbReference type="Proteomes" id="UP000594454"/>
    </source>
</evidence>
<dbReference type="InParanoid" id="A0A7R8V5S5"/>
<dbReference type="InterPro" id="IPR027267">
    <property type="entry name" value="AH/BAR_dom_sf"/>
</dbReference>
<proteinExistence type="predicted"/>
<dbReference type="AlphaFoldDB" id="A0A7R8V5S5"/>
<name>A0A7R8V5S5_HERIL</name>
<sequence>MAEQLPSASTLFSLKHENYQLRHQIQQVRSFVIDSRIKQMTLERKFTEISHYPDFLIAINDRNSAKLHKVKRHQAGLLEFVNNLETNRNKITSYFQTLDQIYNENSLKLSVSHRERKNYDVEVLKLQEQIHQQDEKLAIAMATHCKDQQDLSENKKKLEEAEKSKQSTKEKFETIQRQYKQQEEYWNKEKSQRLQHLEKMKEKFKSDITKTVEEAESLDKIRHEEQQQFHNYLKTQLQRNKALKAKVTTLQNQIEGKISTNNTHPTSSQRKTLQAKSPCSDVGSCKTSCRKSPRESIFKRRKLMCSGSSKSEVSSFATQFSRSLAPMGVAPPIVRTTSSNIY</sequence>
<dbReference type="EMBL" id="LR899014">
    <property type="protein sequence ID" value="CAD7092562.1"/>
    <property type="molecule type" value="Genomic_DNA"/>
</dbReference>
<keyword evidence="3" id="KW-1185">Reference proteome</keyword>
<feature type="region of interest" description="Disordered" evidence="1">
    <location>
        <begin position="150"/>
        <end position="170"/>
    </location>
</feature>